<proteinExistence type="predicted"/>
<accession>A0ABQ6K9C1</accession>
<evidence type="ECO:0008006" key="3">
    <source>
        <dbReference type="Google" id="ProtNLM"/>
    </source>
</evidence>
<dbReference type="Proteomes" id="UP001157034">
    <property type="component" value="Unassembled WGS sequence"/>
</dbReference>
<evidence type="ECO:0000313" key="2">
    <source>
        <dbReference type="Proteomes" id="UP001157034"/>
    </source>
</evidence>
<dbReference type="EMBL" id="BSVB01000001">
    <property type="protein sequence ID" value="GMA96547.1"/>
    <property type="molecule type" value="Genomic_DNA"/>
</dbReference>
<reference evidence="2" key="1">
    <citation type="journal article" date="2019" name="Int. J. Syst. Evol. Microbiol.">
        <title>The Global Catalogue of Microorganisms (GCM) 10K type strain sequencing project: providing services to taxonomists for standard genome sequencing and annotation.</title>
        <authorList>
            <consortium name="The Broad Institute Genomics Platform"/>
            <consortium name="The Broad Institute Genome Sequencing Center for Infectious Disease"/>
            <person name="Wu L."/>
            <person name="Ma J."/>
        </authorList>
    </citation>
    <scope>NUCLEOTIDE SEQUENCE [LARGE SCALE GENOMIC DNA]</scope>
    <source>
        <strain evidence="2">NBRC 108894</strain>
    </source>
</reference>
<gene>
    <name evidence="1" type="ORF">GCM10025881_33710</name>
</gene>
<name>A0ABQ6K9C1_9MICO</name>
<keyword evidence="2" id="KW-1185">Reference proteome</keyword>
<evidence type="ECO:0000313" key="1">
    <source>
        <dbReference type="EMBL" id="GMA96547.1"/>
    </source>
</evidence>
<dbReference type="PANTHER" id="PTHR38479:SF2">
    <property type="entry name" value="WINGED HELIX DNA-BINDING DOMAIN-CONTAINING PROTEIN"/>
    <property type="match status" value="1"/>
</dbReference>
<dbReference type="PANTHER" id="PTHR38479">
    <property type="entry name" value="LMO0824 PROTEIN"/>
    <property type="match status" value="1"/>
</dbReference>
<organism evidence="1 2">
    <name type="scientific">Pseudolysinimonas kribbensis</name>
    <dbReference type="NCBI Taxonomy" id="433641"/>
    <lineage>
        <taxon>Bacteria</taxon>
        <taxon>Bacillati</taxon>
        <taxon>Actinomycetota</taxon>
        <taxon>Actinomycetes</taxon>
        <taxon>Micrococcales</taxon>
        <taxon>Microbacteriaceae</taxon>
        <taxon>Pseudolysinimonas</taxon>
    </lineage>
</organism>
<protein>
    <recommendedName>
        <fullName evidence="3">Winged helix DNA-binding domain-containing protein</fullName>
    </recommendedName>
</protein>
<dbReference type="InterPro" id="IPR009351">
    <property type="entry name" value="AlkZ-like"/>
</dbReference>
<sequence>MQAQDFAGALWSVGLRTGATRDQVVAAHEGGAFVRSWPMRGTLHLIASEDLPWMLDLTGARTIASAAGRHRQLSLGPADFARSERIARRELAGATRTRAQLLAAFDADGLSTAGQRGAHLLGRLAHSGVAALTGKDRWALLEPIVGTPPRLDHDVALRRLALRYLHAHGPATAADLAWWAGITLTDARAGIDAARDELEPLGLDGVAYWMRPGLEPAAPAVHLLPGFDEFLLGYTDRSAPLAGAPLESVVPGSNGMFLSTIVVNGEVAGTWRRAAKGPPGVVPAPYRALTASQQQGLDRAARRYVRFLG</sequence>
<comment type="caution">
    <text evidence="1">The sequence shown here is derived from an EMBL/GenBank/DDBJ whole genome shotgun (WGS) entry which is preliminary data.</text>
</comment>
<dbReference type="Pfam" id="PF06224">
    <property type="entry name" value="AlkZ-like"/>
    <property type="match status" value="1"/>
</dbReference>